<name>M6D205_9LEPT</name>
<dbReference type="Proteomes" id="UP000011988">
    <property type="component" value="Unassembled WGS sequence"/>
</dbReference>
<dbReference type="EMBL" id="ANIK01000003">
    <property type="protein sequence ID" value="EMJ98177.1"/>
    <property type="molecule type" value="Genomic_DNA"/>
</dbReference>
<protein>
    <submittedName>
        <fullName evidence="1">Uncharacterized protein</fullName>
    </submittedName>
</protein>
<organism evidence="1 2">
    <name type="scientific">Leptospira alstonii serovar Sichuan str. 79601</name>
    <dbReference type="NCBI Taxonomy" id="1218565"/>
    <lineage>
        <taxon>Bacteria</taxon>
        <taxon>Pseudomonadati</taxon>
        <taxon>Spirochaetota</taxon>
        <taxon>Spirochaetia</taxon>
        <taxon>Leptospirales</taxon>
        <taxon>Leptospiraceae</taxon>
        <taxon>Leptospira</taxon>
    </lineage>
</organism>
<accession>M6D205</accession>
<gene>
    <name evidence="1" type="ORF">LEP1GSC194_2549</name>
</gene>
<evidence type="ECO:0000313" key="1">
    <source>
        <dbReference type="EMBL" id="EMJ98177.1"/>
    </source>
</evidence>
<proteinExistence type="predicted"/>
<dbReference type="PATRIC" id="fig|1218565.3.peg.242"/>
<sequence length="40" mass="4861">MTDPIRTESNRIESIFIFSERRYFNYANPTFNDKIEMNSI</sequence>
<comment type="caution">
    <text evidence="1">The sequence shown here is derived from an EMBL/GenBank/DDBJ whole genome shotgun (WGS) entry which is preliminary data.</text>
</comment>
<reference evidence="1 2" key="1">
    <citation type="submission" date="2013-01" db="EMBL/GenBank/DDBJ databases">
        <authorList>
            <person name="Harkins D.M."/>
            <person name="Durkin A.S."/>
            <person name="Brinkac L.M."/>
            <person name="Haft D.H."/>
            <person name="Selengut J.D."/>
            <person name="Sanka R."/>
            <person name="DePew J."/>
            <person name="Purushe J."/>
            <person name="Galloway R.L."/>
            <person name="Vinetz J.M."/>
            <person name="Sutton G.G."/>
            <person name="Nierman W.C."/>
            <person name="Fouts D.E."/>
        </authorList>
    </citation>
    <scope>NUCLEOTIDE SEQUENCE [LARGE SCALE GENOMIC DNA]</scope>
    <source>
        <strain evidence="1 2">79601</strain>
    </source>
</reference>
<dbReference type="AlphaFoldDB" id="M6D205"/>
<evidence type="ECO:0000313" key="2">
    <source>
        <dbReference type="Proteomes" id="UP000011988"/>
    </source>
</evidence>